<evidence type="ECO:0000313" key="2">
    <source>
        <dbReference type="Proteomes" id="UP001162972"/>
    </source>
</evidence>
<name>A0AAD6J8A8_9ROSI</name>
<gene>
    <name evidence="1" type="ORF">OIU84_016005</name>
</gene>
<dbReference type="AlphaFoldDB" id="A0AAD6J8A8"/>
<evidence type="ECO:0000313" key="1">
    <source>
        <dbReference type="EMBL" id="KAJ6400467.1"/>
    </source>
</evidence>
<organism evidence="1 2">
    <name type="scientific">Salix udensis</name>
    <dbReference type="NCBI Taxonomy" id="889485"/>
    <lineage>
        <taxon>Eukaryota</taxon>
        <taxon>Viridiplantae</taxon>
        <taxon>Streptophyta</taxon>
        <taxon>Embryophyta</taxon>
        <taxon>Tracheophyta</taxon>
        <taxon>Spermatophyta</taxon>
        <taxon>Magnoliopsida</taxon>
        <taxon>eudicotyledons</taxon>
        <taxon>Gunneridae</taxon>
        <taxon>Pentapetalae</taxon>
        <taxon>rosids</taxon>
        <taxon>fabids</taxon>
        <taxon>Malpighiales</taxon>
        <taxon>Salicaceae</taxon>
        <taxon>Saliceae</taxon>
        <taxon>Salix</taxon>
    </lineage>
</organism>
<keyword evidence="2" id="KW-1185">Reference proteome</keyword>
<dbReference type="EMBL" id="JAPFFJ010000019">
    <property type="protein sequence ID" value="KAJ6400467.1"/>
    <property type="molecule type" value="Genomic_DNA"/>
</dbReference>
<reference evidence="1 2" key="1">
    <citation type="journal article" date="2023" name="Int. J. Mol. Sci.">
        <title>De Novo Assembly and Annotation of 11 Diverse Shrub Willow (Salix) Genomes Reveals Novel Gene Organization in Sex-Linked Regions.</title>
        <authorList>
            <person name="Hyden B."/>
            <person name="Feng K."/>
            <person name="Yates T.B."/>
            <person name="Jawdy S."/>
            <person name="Cereghino C."/>
            <person name="Smart L.B."/>
            <person name="Muchero W."/>
        </authorList>
    </citation>
    <scope>NUCLEOTIDE SEQUENCE [LARGE SCALE GENOMIC DNA]</scope>
    <source>
        <tissue evidence="1">Shoot tip</tissue>
    </source>
</reference>
<dbReference type="Proteomes" id="UP001162972">
    <property type="component" value="Chromosome 14"/>
</dbReference>
<sequence>MRFRIPIGSHVRSLALVCGPSLLPSISFSPVSESLQQKLEKLLHFPVFLGLFPRTASFLALVNQHEKRIYSLSECLRKLDSERTMINKERFLFV</sequence>
<accession>A0AAD6J8A8</accession>
<proteinExistence type="predicted"/>
<protein>
    <submittedName>
        <fullName evidence="1">Uncharacterized protein</fullName>
    </submittedName>
</protein>
<comment type="caution">
    <text evidence="1">The sequence shown here is derived from an EMBL/GenBank/DDBJ whole genome shotgun (WGS) entry which is preliminary data.</text>
</comment>